<accession>A0A9W9QRE9</accession>
<gene>
    <name evidence="2" type="ORF">N7541_010713</name>
</gene>
<keyword evidence="3" id="KW-1185">Reference proteome</keyword>
<sequence>MPPKKKNQRKRAAKSSTRSSASPHDLVRAKPPQKKAKTADEGEESERRLISISIDTIADSIWENSEVGPCNKGVPVGTFLPDDETLNPEGLPNATYEQVLLHRRVILLNKDSRGISRCALMDQNAHGATYPYFEYENATPTTPSTMPTRERRFYRLRPVGE</sequence>
<name>A0A9W9QRE9_PENBR</name>
<protein>
    <submittedName>
        <fullName evidence="2">Uncharacterized protein</fullName>
    </submittedName>
</protein>
<feature type="compositionally biased region" description="Basic residues" evidence="1">
    <location>
        <begin position="1"/>
        <end position="13"/>
    </location>
</feature>
<comment type="caution">
    <text evidence="2">The sequence shown here is derived from an EMBL/GenBank/DDBJ whole genome shotgun (WGS) entry which is preliminary data.</text>
</comment>
<organism evidence="2 3">
    <name type="scientific">Penicillium brevicompactum</name>
    <dbReference type="NCBI Taxonomy" id="5074"/>
    <lineage>
        <taxon>Eukaryota</taxon>
        <taxon>Fungi</taxon>
        <taxon>Dikarya</taxon>
        <taxon>Ascomycota</taxon>
        <taxon>Pezizomycotina</taxon>
        <taxon>Eurotiomycetes</taxon>
        <taxon>Eurotiomycetidae</taxon>
        <taxon>Eurotiales</taxon>
        <taxon>Aspergillaceae</taxon>
        <taxon>Penicillium</taxon>
    </lineage>
</organism>
<evidence type="ECO:0000256" key="1">
    <source>
        <dbReference type="SAM" id="MobiDB-lite"/>
    </source>
</evidence>
<dbReference type="AlphaFoldDB" id="A0A9W9QRE9"/>
<reference evidence="2" key="1">
    <citation type="submission" date="2022-12" db="EMBL/GenBank/DDBJ databases">
        <authorList>
            <person name="Petersen C."/>
        </authorList>
    </citation>
    <scope>NUCLEOTIDE SEQUENCE</scope>
    <source>
        <strain evidence="2">IBT 35675</strain>
    </source>
</reference>
<feature type="compositionally biased region" description="Basic and acidic residues" evidence="1">
    <location>
        <begin position="37"/>
        <end position="47"/>
    </location>
</feature>
<dbReference type="EMBL" id="JAPZBR010000008">
    <property type="protein sequence ID" value="KAJ5341589.1"/>
    <property type="molecule type" value="Genomic_DNA"/>
</dbReference>
<dbReference type="Proteomes" id="UP001148299">
    <property type="component" value="Unassembled WGS sequence"/>
</dbReference>
<reference evidence="2" key="2">
    <citation type="journal article" date="2023" name="IMA Fungus">
        <title>Comparative genomic study of the Penicillium genus elucidates a diverse pangenome and 15 lateral gene transfer events.</title>
        <authorList>
            <person name="Petersen C."/>
            <person name="Sorensen T."/>
            <person name="Nielsen M.R."/>
            <person name="Sondergaard T.E."/>
            <person name="Sorensen J.L."/>
            <person name="Fitzpatrick D.A."/>
            <person name="Frisvad J.C."/>
            <person name="Nielsen K.L."/>
        </authorList>
    </citation>
    <scope>NUCLEOTIDE SEQUENCE</scope>
    <source>
        <strain evidence="2">IBT 35675</strain>
    </source>
</reference>
<proteinExistence type="predicted"/>
<evidence type="ECO:0000313" key="3">
    <source>
        <dbReference type="Proteomes" id="UP001148299"/>
    </source>
</evidence>
<evidence type="ECO:0000313" key="2">
    <source>
        <dbReference type="EMBL" id="KAJ5341589.1"/>
    </source>
</evidence>
<feature type="region of interest" description="Disordered" evidence="1">
    <location>
        <begin position="1"/>
        <end position="47"/>
    </location>
</feature>